<evidence type="ECO:0000256" key="1">
    <source>
        <dbReference type="SAM" id="MobiDB-lite"/>
    </source>
</evidence>
<feature type="compositionally biased region" description="Pro residues" evidence="1">
    <location>
        <begin position="474"/>
        <end position="486"/>
    </location>
</feature>
<feature type="region of interest" description="Disordered" evidence="1">
    <location>
        <begin position="742"/>
        <end position="861"/>
    </location>
</feature>
<sequence length="887" mass="94675">MGRGRKTTLPQDKTEYLQSFYGEFLRKQPHFGTFWGDVERGWSLKWPAAVALGFPLLNPAGAAIEEDDRTVEEGLAIAAAELKDRKIIHQWFYNRASKEKRQLNSGPVPSASNGTLQDIMKALGTGRRTRRLQRREIWQKRNGDLINAAIKEAGFDLLMGSSYEGETEDEREQRISKGRSDQAALRSRVVSQLWSEASEEEMAVVEEEFQKQPKPSKKSKKDYQRGIDKVGPLLKNVHKYVERVTGMVGGTVLVGPIPNNGGKIGTQSYCHGVTPAGHTLDQAHSGWTDHVIKPLQQFGKKIFDHETRRKRALHAEDDRNSNGAAVTTSIIATPIAAPTLSTPEVPSDTSTTTLLSVQTASVATNSSDAASQALGNLSGGATTLFLPGEDDSGQENDYPPLDFDLGYFPLPADLLSNPERIFAPPPHAGVSPLDPILPSSVLSDSWPAERPGEPISTTIPIVSPATLATQEFTAPPPNSTAPPPDSSAPYTFPSSWPNGREWIFPSSMPSTPSTPTSFSSHPPPAPASAPSDARRPMSFCTRSPGRPPLRHAHTASATNISTAPPPTASTASAVLPPSATPAPTSSTSLAGGPPMPSPAPSPNSPLTAPPPLPTTPSTTVFAAPAPASAPISTTGASPVIAVMTPTHLRSALTADDFPLRKRMTPWSREAAGGAGEDTGAGVEEGAGVDVEEVVEQEAGGAGGGGSGAGEDNGYLLRVDEVKGNIWQIGTVSRQTVKEIRAREKARDDAQAKAASDRDHGIFVFPPPPPGHAPLPTAPAALGHAIPRPEPRVLGARERTSTKRYVPQKKRTMEEVRADAAKKKADKAAEKVAEAARKREEKEKAGGKRKANAENVRPGASKRRCNYRWYEASAPKTGVQWDFAHSVA</sequence>
<feature type="compositionally biased region" description="Low complexity" evidence="1">
    <location>
        <begin position="554"/>
        <end position="592"/>
    </location>
</feature>
<keyword evidence="3" id="KW-1185">Reference proteome</keyword>
<dbReference type="Proteomes" id="UP001362999">
    <property type="component" value="Unassembled WGS sequence"/>
</dbReference>
<reference evidence="2 3" key="1">
    <citation type="journal article" date="2024" name="J Genomics">
        <title>Draft genome sequencing and assembly of Favolaschia claudopus CIRM-BRFM 2984 isolated from oak limbs.</title>
        <authorList>
            <person name="Navarro D."/>
            <person name="Drula E."/>
            <person name="Chaduli D."/>
            <person name="Cazenave R."/>
            <person name="Ahrendt S."/>
            <person name="Wang J."/>
            <person name="Lipzen A."/>
            <person name="Daum C."/>
            <person name="Barry K."/>
            <person name="Grigoriev I.V."/>
            <person name="Favel A."/>
            <person name="Rosso M.N."/>
            <person name="Martin F."/>
        </authorList>
    </citation>
    <scope>NUCLEOTIDE SEQUENCE [LARGE SCALE GENOMIC DNA]</scope>
    <source>
        <strain evidence="2 3">CIRM-BRFM 2984</strain>
    </source>
</reference>
<feature type="compositionally biased region" description="Basic and acidic residues" evidence="1">
    <location>
        <begin position="742"/>
        <end position="760"/>
    </location>
</feature>
<feature type="compositionally biased region" description="Low complexity" evidence="1">
    <location>
        <begin position="615"/>
        <end position="633"/>
    </location>
</feature>
<feature type="compositionally biased region" description="Pro residues" evidence="1">
    <location>
        <begin position="764"/>
        <end position="776"/>
    </location>
</feature>
<gene>
    <name evidence="2" type="ORF">R3P38DRAFT_2756299</name>
</gene>
<feature type="compositionally biased region" description="Pro residues" evidence="1">
    <location>
        <begin position="593"/>
        <end position="614"/>
    </location>
</feature>
<feature type="compositionally biased region" description="Basic and acidic residues" evidence="1">
    <location>
        <begin position="810"/>
        <end position="845"/>
    </location>
</feature>
<feature type="region of interest" description="Disordered" evidence="1">
    <location>
        <begin position="471"/>
        <end position="633"/>
    </location>
</feature>
<dbReference type="EMBL" id="JAWWNJ010000001">
    <property type="protein sequence ID" value="KAK7063354.1"/>
    <property type="molecule type" value="Genomic_DNA"/>
</dbReference>
<proteinExistence type="predicted"/>
<organism evidence="2 3">
    <name type="scientific">Favolaschia claudopus</name>
    <dbReference type="NCBI Taxonomy" id="2862362"/>
    <lineage>
        <taxon>Eukaryota</taxon>
        <taxon>Fungi</taxon>
        <taxon>Dikarya</taxon>
        <taxon>Basidiomycota</taxon>
        <taxon>Agaricomycotina</taxon>
        <taxon>Agaricomycetes</taxon>
        <taxon>Agaricomycetidae</taxon>
        <taxon>Agaricales</taxon>
        <taxon>Marasmiineae</taxon>
        <taxon>Mycenaceae</taxon>
        <taxon>Favolaschia</taxon>
    </lineage>
</organism>
<protein>
    <submittedName>
        <fullName evidence="2">Uncharacterized protein</fullName>
    </submittedName>
</protein>
<accession>A0AAW0EE12</accession>
<evidence type="ECO:0000313" key="3">
    <source>
        <dbReference type="Proteomes" id="UP001362999"/>
    </source>
</evidence>
<feature type="compositionally biased region" description="Low complexity" evidence="1">
    <location>
        <begin position="505"/>
        <end position="520"/>
    </location>
</feature>
<comment type="caution">
    <text evidence="2">The sequence shown here is derived from an EMBL/GenBank/DDBJ whole genome shotgun (WGS) entry which is preliminary data.</text>
</comment>
<feature type="compositionally biased region" description="Basic and acidic residues" evidence="1">
    <location>
        <begin position="786"/>
        <end position="800"/>
    </location>
</feature>
<name>A0AAW0EE12_9AGAR</name>
<evidence type="ECO:0000313" key="2">
    <source>
        <dbReference type="EMBL" id="KAK7063354.1"/>
    </source>
</evidence>
<dbReference type="AlphaFoldDB" id="A0AAW0EE12"/>